<dbReference type="EMBL" id="NCKW01007477">
    <property type="protein sequence ID" value="POM70076.1"/>
    <property type="molecule type" value="Genomic_DNA"/>
</dbReference>
<evidence type="ECO:0000313" key="2">
    <source>
        <dbReference type="Proteomes" id="UP000237271"/>
    </source>
</evidence>
<name>A0A2P4XWZ6_9STRA</name>
<proteinExistence type="predicted"/>
<organism evidence="1 2">
    <name type="scientific">Phytophthora palmivora</name>
    <dbReference type="NCBI Taxonomy" id="4796"/>
    <lineage>
        <taxon>Eukaryota</taxon>
        <taxon>Sar</taxon>
        <taxon>Stramenopiles</taxon>
        <taxon>Oomycota</taxon>
        <taxon>Peronosporomycetes</taxon>
        <taxon>Peronosporales</taxon>
        <taxon>Peronosporaceae</taxon>
        <taxon>Phytophthora</taxon>
    </lineage>
</organism>
<gene>
    <name evidence="1" type="ORF">PHPALM_13552</name>
</gene>
<accession>A0A2P4XWZ6</accession>
<dbReference type="OrthoDB" id="75230at2759"/>
<comment type="caution">
    <text evidence="1">The sequence shown here is derived from an EMBL/GenBank/DDBJ whole genome shotgun (WGS) entry which is preliminary data.</text>
</comment>
<sequence>MSEEEGVDPLVEWFIRLNGETALFEVMSEVVLTSRLTEEDFHGFVSSITSKEVKLVLVCGTHVRVTIPRLRNRQCTLQKQRPIVITEKQENGEEHHAQILPSGVATSLEELLRDPPDVQRRAAAVLNRLKRKTTIDIRRGF</sequence>
<dbReference type="Proteomes" id="UP000237271">
    <property type="component" value="Unassembled WGS sequence"/>
</dbReference>
<keyword evidence="2" id="KW-1185">Reference proteome</keyword>
<dbReference type="AlphaFoldDB" id="A0A2P4XWZ6"/>
<reference evidence="1 2" key="1">
    <citation type="journal article" date="2017" name="Genome Biol. Evol.">
        <title>Phytophthora megakarya and P. palmivora, closely related causal agents of cacao black pod rot, underwent increases in genome sizes and gene numbers by different mechanisms.</title>
        <authorList>
            <person name="Ali S.S."/>
            <person name="Shao J."/>
            <person name="Lary D.J."/>
            <person name="Kronmiller B."/>
            <person name="Shen D."/>
            <person name="Strem M.D."/>
            <person name="Amoako-Attah I."/>
            <person name="Akrofi A.Y."/>
            <person name="Begoude B.A."/>
            <person name="Ten Hoopen G.M."/>
            <person name="Coulibaly K."/>
            <person name="Kebe B.I."/>
            <person name="Melnick R.L."/>
            <person name="Guiltinan M.J."/>
            <person name="Tyler B.M."/>
            <person name="Meinhardt L.W."/>
            <person name="Bailey B.A."/>
        </authorList>
    </citation>
    <scope>NUCLEOTIDE SEQUENCE [LARGE SCALE GENOMIC DNA]</scope>
    <source>
        <strain evidence="2">sbr112.9</strain>
    </source>
</reference>
<evidence type="ECO:0000313" key="1">
    <source>
        <dbReference type="EMBL" id="POM70076.1"/>
    </source>
</evidence>
<protein>
    <submittedName>
        <fullName evidence="1">Uncharacterized protein</fullName>
    </submittedName>
</protein>